<evidence type="ECO:0000256" key="6">
    <source>
        <dbReference type="PIRSR" id="PIRSR005604-1"/>
    </source>
</evidence>
<evidence type="ECO:0000256" key="7">
    <source>
        <dbReference type="RuleBase" id="RU361120"/>
    </source>
</evidence>
<dbReference type="AlphaFoldDB" id="A0ABD3EF01"/>
<evidence type="ECO:0000256" key="9">
    <source>
        <dbReference type="SAM" id="Phobius"/>
    </source>
</evidence>
<name>A0ABD3EF01_9LAMI</name>
<dbReference type="EMBL" id="JAVIJP010000005">
    <property type="protein sequence ID" value="KAL3652865.1"/>
    <property type="molecule type" value="Genomic_DNA"/>
</dbReference>
<dbReference type="InterPro" id="IPR010713">
    <property type="entry name" value="XET_C"/>
</dbReference>
<sequence>MNFHTNIFTYVICSAFLVLMVNGFSRNLPIMSFDEGYSHLFGDGNLMVLRDGNSVHISLDDRTGSGFVSQEVYLHGYFSASIKLPADYTAGVVVAFYMSNSDTYEKNHDEIDFEFLGNIRGKNWRIQTNVYGNGSTNVGREERYGLWFDPSEDFHQYSLLWTENSIVFYVDDVPMREFKRTDAMGGDFPSKPMSMYATIWDGSNWATNGGKYKVNYKYAPYIAEYSDFVLHGCAVDPIDQSKFDEAHTFASGPPTMTDQQRAKMLGFRSKHMQYSYCYDRSRYKIALSECSIDPKEAKRLRAFNPVKFGGARRQHGKRHRSRDGPGRAGASSM</sequence>
<feature type="domain" description="GH16" evidence="10">
    <location>
        <begin position="3"/>
        <end position="225"/>
    </location>
</feature>
<comment type="PTM">
    <text evidence="7">Contains at least one intrachain disulfide bond essential for its enzymatic activity.</text>
</comment>
<dbReference type="InterPro" id="IPR013320">
    <property type="entry name" value="ConA-like_dom_sf"/>
</dbReference>
<evidence type="ECO:0000256" key="1">
    <source>
        <dbReference type="ARBA" id="ARBA00022679"/>
    </source>
</evidence>
<evidence type="ECO:0000256" key="2">
    <source>
        <dbReference type="ARBA" id="ARBA00022801"/>
    </source>
</evidence>
<organism evidence="11 12">
    <name type="scientific">Castilleja foliolosa</name>
    <dbReference type="NCBI Taxonomy" id="1961234"/>
    <lineage>
        <taxon>Eukaryota</taxon>
        <taxon>Viridiplantae</taxon>
        <taxon>Streptophyta</taxon>
        <taxon>Embryophyta</taxon>
        <taxon>Tracheophyta</taxon>
        <taxon>Spermatophyta</taxon>
        <taxon>Magnoliopsida</taxon>
        <taxon>eudicotyledons</taxon>
        <taxon>Gunneridae</taxon>
        <taxon>Pentapetalae</taxon>
        <taxon>asterids</taxon>
        <taxon>lamiids</taxon>
        <taxon>Lamiales</taxon>
        <taxon>Orobanchaceae</taxon>
        <taxon>Pedicularideae</taxon>
        <taxon>Castillejinae</taxon>
        <taxon>Castilleja</taxon>
    </lineage>
</organism>
<dbReference type="Gene3D" id="2.60.120.200">
    <property type="match status" value="1"/>
</dbReference>
<dbReference type="InterPro" id="IPR016455">
    <property type="entry name" value="XTH"/>
</dbReference>
<dbReference type="InterPro" id="IPR000757">
    <property type="entry name" value="Beta-glucanase-like"/>
</dbReference>
<keyword evidence="12" id="KW-1185">Reference proteome</keyword>
<dbReference type="InterPro" id="IPR044791">
    <property type="entry name" value="Beta-glucanase/XTH"/>
</dbReference>
<protein>
    <recommendedName>
        <fullName evidence="7">Xyloglucan endotransglucosylase/hydrolase</fullName>
        <ecNumber evidence="7">2.4.1.207</ecNumber>
    </recommendedName>
</protein>
<comment type="caution">
    <text evidence="11">The sequence shown here is derived from an EMBL/GenBank/DDBJ whole genome shotgun (WGS) entry which is preliminary data.</text>
</comment>
<dbReference type="PANTHER" id="PTHR31062">
    <property type="entry name" value="XYLOGLUCAN ENDOTRANSGLUCOSYLASE/HYDROLASE PROTEIN 8-RELATED"/>
    <property type="match status" value="1"/>
</dbReference>
<feature type="compositionally biased region" description="Basic residues" evidence="8">
    <location>
        <begin position="310"/>
        <end position="321"/>
    </location>
</feature>
<dbReference type="GO" id="GO:0071555">
    <property type="term" value="P:cell wall organization"/>
    <property type="evidence" value="ECO:0007669"/>
    <property type="project" value="UniProtKB-KW"/>
</dbReference>
<dbReference type="PROSITE" id="PS51762">
    <property type="entry name" value="GH16_2"/>
    <property type="match status" value="1"/>
</dbReference>
<accession>A0ABD3EF01</accession>
<proteinExistence type="inferred from homology"/>
<feature type="active site" description="Proton donor" evidence="6">
    <location>
        <position position="114"/>
    </location>
</feature>
<dbReference type="GO" id="GO:0016798">
    <property type="term" value="F:hydrolase activity, acting on glycosyl bonds"/>
    <property type="evidence" value="ECO:0007669"/>
    <property type="project" value="UniProtKB-KW"/>
</dbReference>
<evidence type="ECO:0000256" key="4">
    <source>
        <dbReference type="ARBA" id="ARBA00023295"/>
    </source>
</evidence>
<keyword evidence="2 7" id="KW-0378">Hydrolase</keyword>
<feature type="transmembrane region" description="Helical" evidence="9">
    <location>
        <begin position="7"/>
        <end position="25"/>
    </location>
</feature>
<dbReference type="SUPFAM" id="SSF49899">
    <property type="entry name" value="Concanavalin A-like lectins/glucanases"/>
    <property type="match status" value="1"/>
</dbReference>
<feature type="region of interest" description="Disordered" evidence="8">
    <location>
        <begin position="307"/>
        <end position="333"/>
    </location>
</feature>
<dbReference type="Pfam" id="PF06955">
    <property type="entry name" value="XET_C"/>
    <property type="match status" value="1"/>
</dbReference>
<keyword evidence="7" id="KW-0134">Cell wall</keyword>
<evidence type="ECO:0000256" key="8">
    <source>
        <dbReference type="SAM" id="MobiDB-lite"/>
    </source>
</evidence>
<keyword evidence="9" id="KW-0812">Transmembrane</keyword>
<evidence type="ECO:0000259" key="10">
    <source>
        <dbReference type="PROSITE" id="PS51762"/>
    </source>
</evidence>
<keyword evidence="9" id="KW-0472">Membrane</keyword>
<keyword evidence="1 7" id="KW-0808">Transferase</keyword>
<evidence type="ECO:0000313" key="11">
    <source>
        <dbReference type="EMBL" id="KAL3652865.1"/>
    </source>
</evidence>
<feature type="active site" description="Proton donor" evidence="6">
    <location>
        <position position="110"/>
    </location>
</feature>
<comment type="similarity">
    <text evidence="5">Belongs to the glycosyl hydrolase 16 family. XTH group 1 subfamily.</text>
</comment>
<keyword evidence="7" id="KW-0961">Cell wall biogenesis/degradation</keyword>
<keyword evidence="4 7" id="KW-0326">Glycosidase</keyword>
<dbReference type="EC" id="2.4.1.207" evidence="7"/>
<evidence type="ECO:0000256" key="5">
    <source>
        <dbReference type="ARBA" id="ARBA00038488"/>
    </source>
</evidence>
<dbReference type="GO" id="GO:0016762">
    <property type="term" value="F:xyloglucan:xyloglucosyl transferase activity"/>
    <property type="evidence" value="ECO:0007669"/>
    <property type="project" value="UniProtKB-EC"/>
</dbReference>
<comment type="subcellular location">
    <subcellularLocation>
        <location evidence="7">Secreted</location>
        <location evidence="7">Cell wall</location>
    </subcellularLocation>
    <subcellularLocation>
        <location evidence="7">Secreted</location>
        <location evidence="7">Extracellular space</location>
        <location evidence="7">Apoplast</location>
    </subcellularLocation>
</comment>
<gene>
    <name evidence="11" type="primary">XTH28</name>
    <name evidence="11" type="ORF">CASFOL_002546</name>
</gene>
<dbReference type="GO" id="GO:0048046">
    <property type="term" value="C:apoplast"/>
    <property type="evidence" value="ECO:0007669"/>
    <property type="project" value="UniProtKB-SubCell"/>
</dbReference>
<dbReference type="FunFam" id="2.60.120.200:FF:000025">
    <property type="entry name" value="Xyloglucan endotransglucosylase/hydrolase"/>
    <property type="match status" value="1"/>
</dbReference>
<keyword evidence="7" id="KW-0052">Apoplast</keyword>
<keyword evidence="9" id="KW-1133">Transmembrane helix</keyword>
<evidence type="ECO:0000313" key="12">
    <source>
        <dbReference type="Proteomes" id="UP001632038"/>
    </source>
</evidence>
<dbReference type="Pfam" id="PF00722">
    <property type="entry name" value="Glyco_hydro_16"/>
    <property type="match status" value="1"/>
</dbReference>
<dbReference type="PIRSF" id="PIRSF005604">
    <property type="entry name" value="XET"/>
    <property type="match status" value="1"/>
</dbReference>
<dbReference type="CDD" id="cd02176">
    <property type="entry name" value="GH16_XET"/>
    <property type="match status" value="1"/>
</dbReference>
<comment type="function">
    <text evidence="7">Catalyzes xyloglucan endohydrolysis (XEH) and/or endotransglycosylation (XET). Cleaves and religates xyloglucan polymers, an essential constituent of the primary cell wall, and thereby participates in cell wall construction of growing tissues.</text>
</comment>
<reference evidence="12" key="1">
    <citation type="journal article" date="2024" name="IScience">
        <title>Strigolactones Initiate the Formation of Haustorium-like Structures in Castilleja.</title>
        <authorList>
            <person name="Buerger M."/>
            <person name="Peterson D."/>
            <person name="Chory J."/>
        </authorList>
    </citation>
    <scope>NUCLEOTIDE SEQUENCE [LARGE SCALE GENOMIC DNA]</scope>
</reference>
<keyword evidence="3" id="KW-1015">Disulfide bond</keyword>
<evidence type="ECO:0000256" key="3">
    <source>
        <dbReference type="ARBA" id="ARBA00023157"/>
    </source>
</evidence>
<keyword evidence="11" id="KW-0328">Glycosyltransferase</keyword>
<dbReference type="Proteomes" id="UP001632038">
    <property type="component" value="Unassembled WGS sequence"/>
</dbReference>
<keyword evidence="7" id="KW-0964">Secreted</keyword>